<protein>
    <submittedName>
        <fullName evidence="5">Glycosyl transferase group 1</fullName>
    </submittedName>
</protein>
<keyword evidence="6" id="KW-1185">Reference proteome</keyword>
<dbReference type="Gene3D" id="3.40.50.2000">
    <property type="entry name" value="Glycogen Phosphorylase B"/>
    <property type="match status" value="2"/>
</dbReference>
<dbReference type="Pfam" id="PF00534">
    <property type="entry name" value="Glycos_transf_1"/>
    <property type="match status" value="1"/>
</dbReference>
<evidence type="ECO:0000259" key="3">
    <source>
        <dbReference type="Pfam" id="PF00534"/>
    </source>
</evidence>
<dbReference type="Proteomes" id="UP000000844">
    <property type="component" value="Chromosome"/>
</dbReference>
<reference evidence="5 6" key="1">
    <citation type="journal article" date="2009" name="Stand. Genomic Sci.">
        <title>Complete genome sequence of Stackebrandtia nassauensis type strain (LLR-40K-21).</title>
        <authorList>
            <person name="Munk C."/>
            <person name="Lapidus A."/>
            <person name="Copeland A."/>
            <person name="Jando M."/>
            <person name="Mayilraj S."/>
            <person name="Glavina Del Rio T."/>
            <person name="Nolan M."/>
            <person name="Chen F."/>
            <person name="Lucas S."/>
            <person name="Tice H."/>
            <person name="Cheng J.F."/>
            <person name="Han C."/>
            <person name="Detter J.C."/>
            <person name="Bruce D."/>
            <person name="Goodwin L."/>
            <person name="Chain P."/>
            <person name="Pitluck S."/>
            <person name="Goker M."/>
            <person name="Ovchinikova G."/>
            <person name="Pati A."/>
            <person name="Ivanova N."/>
            <person name="Mavromatis K."/>
            <person name="Chen A."/>
            <person name="Palaniappan K."/>
            <person name="Land M."/>
            <person name="Hauser L."/>
            <person name="Chang Y.J."/>
            <person name="Jeffries C.D."/>
            <person name="Bristow J."/>
            <person name="Eisen J.A."/>
            <person name="Markowitz V."/>
            <person name="Hugenholtz P."/>
            <person name="Kyrpides N.C."/>
            <person name="Klenk H.P."/>
        </authorList>
    </citation>
    <scope>NUCLEOTIDE SEQUENCE [LARGE SCALE GENOMIC DNA]</scope>
    <source>
        <strain evidence="6">DSM 44728 / CIP 108903 / NRRL B-16338 / NBRC 102104 / LLR-40K-21</strain>
    </source>
</reference>
<dbReference type="InterPro" id="IPR028098">
    <property type="entry name" value="Glyco_trans_4-like_N"/>
</dbReference>
<dbReference type="STRING" id="446470.Snas_2409"/>
<evidence type="ECO:0000256" key="1">
    <source>
        <dbReference type="ARBA" id="ARBA00022676"/>
    </source>
</evidence>
<feature type="domain" description="Glycosyltransferase subfamily 4-like N-terminal" evidence="4">
    <location>
        <begin position="30"/>
        <end position="211"/>
    </location>
</feature>
<dbReference type="CAZy" id="GT4">
    <property type="family name" value="Glycosyltransferase Family 4"/>
</dbReference>
<keyword evidence="2 5" id="KW-0808">Transferase</keyword>
<dbReference type="KEGG" id="sna:Snas_2409"/>
<dbReference type="CDD" id="cd03820">
    <property type="entry name" value="GT4_AmsD-like"/>
    <property type="match status" value="1"/>
</dbReference>
<dbReference type="AlphaFoldDB" id="D3Q4R2"/>
<keyword evidence="1" id="KW-0328">Glycosyltransferase</keyword>
<name>D3Q4R2_STANL</name>
<dbReference type="PANTHER" id="PTHR12526:SF627">
    <property type="entry name" value="D-RHAMNOSYLTRANSFERASE WBPZ"/>
    <property type="match status" value="1"/>
</dbReference>
<organism evidence="5 6">
    <name type="scientific">Stackebrandtia nassauensis (strain DSM 44728 / CIP 108903 / NRRL B-16338 / NBRC 102104 / LLR-40K-21)</name>
    <dbReference type="NCBI Taxonomy" id="446470"/>
    <lineage>
        <taxon>Bacteria</taxon>
        <taxon>Bacillati</taxon>
        <taxon>Actinomycetota</taxon>
        <taxon>Actinomycetes</taxon>
        <taxon>Glycomycetales</taxon>
        <taxon>Glycomycetaceae</taxon>
        <taxon>Stackebrandtia</taxon>
    </lineage>
</organism>
<sequence>MVRGKPQSLLDGRCGRVKITFLVHSLYSLGGTIRTTLNTASALLDRGHDVEIVSVFRRRSKPLFPLDPRLTVRTLVDVRTDAEPEPLTVSEATLAQRPSKVFPPTEPRAAQYHRLADARVAVALRDCDADVIVGTRPGLNVYLAKFAPTSAVRVGQEHLSLDHHGRRLARRLYKTYKALDALVTVSAADAEQYRRGMPKVAAKVGHIPNSVPQTPLSPADGDTKLIIAAGRLEQVKRFDVLLRAFARIVGRHPDWRLRIYGHGKQSAELRELVAELGLNDSVMLMGARTPLDAELVKGSIAAVTSDFEAFGLTIVEAMSCGLPVVATDCPHGPAEIIGNGADGLLTPVGDDAAFAAAVTTLIEDPEARGAMAKAALDTAERYRPDSVAARYERLFTDLAKAKRRALSPTHEAGTRVSEQVAGSCRAESFERVALRLPEGAAKLMRRGNAVELPEAVDGEIIVDAAFLAGLSQGIWTVFVDDAKLAADRIDTRVLVDSRPSAAPAAVVVPFSRNGVLALRVWRSPVYPEVDAVSWHGSEVRATGELVGRPSGELTAEVVSRDAEAARYPASVSVDASTFTVRVDVTDLLTVSAEGTRLWDIRLLDGQRELPVGKVLDDVAQRKGPHRLPRWWSPKRRRVQPYFSVDNHLSLKIDDGLAVEE</sequence>
<proteinExistence type="predicted"/>
<evidence type="ECO:0000256" key="2">
    <source>
        <dbReference type="ARBA" id="ARBA00022679"/>
    </source>
</evidence>
<feature type="domain" description="Glycosyl transferase family 1" evidence="3">
    <location>
        <begin position="219"/>
        <end position="375"/>
    </location>
</feature>
<dbReference type="InterPro" id="IPR001296">
    <property type="entry name" value="Glyco_trans_1"/>
</dbReference>
<dbReference type="EMBL" id="CP001778">
    <property type="protein sequence ID" value="ADD42092.1"/>
    <property type="molecule type" value="Genomic_DNA"/>
</dbReference>
<dbReference type="Pfam" id="PF13439">
    <property type="entry name" value="Glyco_transf_4"/>
    <property type="match status" value="1"/>
</dbReference>
<dbReference type="eggNOG" id="COG0438">
    <property type="taxonomic scope" value="Bacteria"/>
</dbReference>
<evidence type="ECO:0000313" key="5">
    <source>
        <dbReference type="EMBL" id="ADD42092.1"/>
    </source>
</evidence>
<dbReference type="SUPFAM" id="SSF53756">
    <property type="entry name" value="UDP-Glycosyltransferase/glycogen phosphorylase"/>
    <property type="match status" value="1"/>
</dbReference>
<evidence type="ECO:0000259" key="4">
    <source>
        <dbReference type="Pfam" id="PF13439"/>
    </source>
</evidence>
<gene>
    <name evidence="5" type="ordered locus">Snas_2409</name>
</gene>
<evidence type="ECO:0000313" key="6">
    <source>
        <dbReference type="Proteomes" id="UP000000844"/>
    </source>
</evidence>
<dbReference type="PANTHER" id="PTHR12526">
    <property type="entry name" value="GLYCOSYLTRANSFERASE"/>
    <property type="match status" value="1"/>
</dbReference>
<dbReference type="GO" id="GO:0016757">
    <property type="term" value="F:glycosyltransferase activity"/>
    <property type="evidence" value="ECO:0007669"/>
    <property type="project" value="UniProtKB-KW"/>
</dbReference>
<accession>D3Q4R2</accession>
<dbReference type="HOGENOM" id="CLU_015079_0_0_11"/>